<reference evidence="1 3" key="1">
    <citation type="journal article" date="2008" name="Science">
        <title>The Physcomitrella genome reveals evolutionary insights into the conquest of land by plants.</title>
        <authorList>
            <person name="Rensing S."/>
            <person name="Lang D."/>
            <person name="Zimmer A."/>
            <person name="Terry A."/>
            <person name="Salamov A."/>
            <person name="Shapiro H."/>
            <person name="Nishiyama T."/>
            <person name="Perroud P.-F."/>
            <person name="Lindquist E."/>
            <person name="Kamisugi Y."/>
            <person name="Tanahashi T."/>
            <person name="Sakakibara K."/>
            <person name="Fujita T."/>
            <person name="Oishi K."/>
            <person name="Shin-I T."/>
            <person name="Kuroki Y."/>
            <person name="Toyoda A."/>
            <person name="Suzuki Y."/>
            <person name="Hashimoto A."/>
            <person name="Yamaguchi K."/>
            <person name="Sugano A."/>
            <person name="Kohara Y."/>
            <person name="Fujiyama A."/>
            <person name="Anterola A."/>
            <person name="Aoki S."/>
            <person name="Ashton N."/>
            <person name="Barbazuk W.B."/>
            <person name="Barker E."/>
            <person name="Bennetzen J."/>
            <person name="Bezanilla M."/>
            <person name="Blankenship R."/>
            <person name="Cho S.H."/>
            <person name="Dutcher S."/>
            <person name="Estelle M."/>
            <person name="Fawcett J.A."/>
            <person name="Gundlach H."/>
            <person name="Hanada K."/>
            <person name="Heyl A."/>
            <person name="Hicks K.A."/>
            <person name="Hugh J."/>
            <person name="Lohr M."/>
            <person name="Mayer K."/>
            <person name="Melkozernov A."/>
            <person name="Murata T."/>
            <person name="Nelson D."/>
            <person name="Pils B."/>
            <person name="Prigge M."/>
            <person name="Reiss B."/>
            <person name="Renner T."/>
            <person name="Rombauts S."/>
            <person name="Rushton P."/>
            <person name="Sanderfoot A."/>
            <person name="Schween G."/>
            <person name="Shiu S.-H."/>
            <person name="Stueber K."/>
            <person name="Theodoulou F.L."/>
            <person name="Tu H."/>
            <person name="Van de Peer Y."/>
            <person name="Verrier P.J."/>
            <person name="Waters E."/>
            <person name="Wood A."/>
            <person name="Yang L."/>
            <person name="Cove D."/>
            <person name="Cuming A."/>
            <person name="Hasebe M."/>
            <person name="Lucas S."/>
            <person name="Mishler D.B."/>
            <person name="Reski R."/>
            <person name="Grigoriev I."/>
            <person name="Quatrano R.S."/>
            <person name="Boore J.L."/>
        </authorList>
    </citation>
    <scope>NUCLEOTIDE SEQUENCE [LARGE SCALE GENOMIC DNA]</scope>
    <source>
        <strain evidence="2 3">cv. Gransden 2004</strain>
    </source>
</reference>
<dbReference type="PANTHER" id="PTHR31672:SF2">
    <property type="entry name" value="F-BOX DOMAIN-CONTAINING PROTEIN"/>
    <property type="match status" value="1"/>
</dbReference>
<proteinExistence type="predicted"/>
<dbReference type="InterPro" id="IPR050796">
    <property type="entry name" value="SCF_F-box_component"/>
</dbReference>
<dbReference type="PANTHER" id="PTHR31672">
    <property type="entry name" value="BNACNNG10540D PROTEIN"/>
    <property type="match status" value="1"/>
</dbReference>
<sequence length="258" mass="28994">MVGFITPQKDVEFLVVNPIANTWRQLPPLPRDQPARPPFVCGMHVDKTRGTYKLILAGQNLTFNEEEARATRIFDSAIAEWKSGGDLAQEVFGMQKQCHYWDGSFHYVDCCANRVQAYDECHGIWKKVLPIIPTFLCSPTLVGCCDNIALVAIGKTAVLEVMLLDPSKSEWRKLEIASSELSLERFLNRLVSGPNHSSLLCVGQENVIYVLSSKPDVVILYDAFDRRWSFVPSMPALRHNSLETKSVFAFTPSFNAIV</sequence>
<gene>
    <name evidence="2" type="primary">LOC112285729</name>
    <name evidence="1" type="ORF">PHYPA_011636</name>
</gene>
<organism evidence="1">
    <name type="scientific">Physcomitrium patens</name>
    <name type="common">Spreading-leaved earth moss</name>
    <name type="synonym">Physcomitrella patens</name>
    <dbReference type="NCBI Taxonomy" id="3218"/>
    <lineage>
        <taxon>Eukaryota</taxon>
        <taxon>Viridiplantae</taxon>
        <taxon>Streptophyta</taxon>
        <taxon>Embryophyta</taxon>
        <taxon>Bryophyta</taxon>
        <taxon>Bryophytina</taxon>
        <taxon>Bryopsida</taxon>
        <taxon>Funariidae</taxon>
        <taxon>Funariales</taxon>
        <taxon>Funariaceae</taxon>
        <taxon>Physcomitrium</taxon>
    </lineage>
</organism>
<name>A0A2K1K7I3_PHYPA</name>
<dbReference type="Gene3D" id="2.120.10.80">
    <property type="entry name" value="Kelch-type beta propeller"/>
    <property type="match status" value="1"/>
</dbReference>
<keyword evidence="3" id="KW-1185">Reference proteome</keyword>
<evidence type="ECO:0000313" key="1">
    <source>
        <dbReference type="EMBL" id="PNR49740.1"/>
    </source>
</evidence>
<dbReference type="SUPFAM" id="SSF117281">
    <property type="entry name" value="Kelch motif"/>
    <property type="match status" value="1"/>
</dbReference>
<dbReference type="Gramene" id="Pp3c8_16350V3.1">
    <property type="protein sequence ID" value="PAC:32964733.CDS.1"/>
    <property type="gene ID" value="Pp3c8_16350"/>
</dbReference>
<dbReference type="AlphaFoldDB" id="A0A2K1K7I3"/>
<dbReference type="EMBL" id="ABEU02000008">
    <property type="protein sequence ID" value="PNR49740.1"/>
    <property type="molecule type" value="Genomic_DNA"/>
</dbReference>
<dbReference type="EnsemblPlants" id="Pp3c8_16350V3.2">
    <property type="protein sequence ID" value="PAC:32964734.CDS.1"/>
    <property type="gene ID" value="Pp3c8_16350"/>
</dbReference>
<evidence type="ECO:0000313" key="2">
    <source>
        <dbReference type="EnsemblPlants" id="PAC:32964733.CDS.1"/>
    </source>
</evidence>
<dbReference type="InterPro" id="IPR015915">
    <property type="entry name" value="Kelch-typ_b-propeller"/>
</dbReference>
<dbReference type="OrthoDB" id="1921771at2759"/>
<dbReference type="Proteomes" id="UP000006727">
    <property type="component" value="Chromosome 8"/>
</dbReference>
<dbReference type="EnsemblPlants" id="Pp3c8_16350V3.1">
    <property type="protein sequence ID" value="PAC:32964733.CDS.1"/>
    <property type="gene ID" value="Pp3c8_16350"/>
</dbReference>
<accession>A0A2K1K7I3</accession>
<evidence type="ECO:0008006" key="4">
    <source>
        <dbReference type="Google" id="ProtNLM"/>
    </source>
</evidence>
<evidence type="ECO:0000313" key="3">
    <source>
        <dbReference type="Proteomes" id="UP000006727"/>
    </source>
</evidence>
<reference evidence="2" key="3">
    <citation type="submission" date="2020-12" db="UniProtKB">
        <authorList>
            <consortium name="EnsemblPlants"/>
        </authorList>
    </citation>
    <scope>IDENTIFICATION</scope>
</reference>
<dbReference type="Gramene" id="Pp3c8_16350V3.2">
    <property type="protein sequence ID" value="PAC:32964734.CDS.1"/>
    <property type="gene ID" value="Pp3c8_16350"/>
</dbReference>
<reference evidence="1 3" key="2">
    <citation type="journal article" date="2018" name="Plant J.">
        <title>The Physcomitrella patens chromosome-scale assembly reveals moss genome structure and evolution.</title>
        <authorList>
            <person name="Lang D."/>
            <person name="Ullrich K.K."/>
            <person name="Murat F."/>
            <person name="Fuchs J."/>
            <person name="Jenkins J."/>
            <person name="Haas F.B."/>
            <person name="Piednoel M."/>
            <person name="Gundlach H."/>
            <person name="Van Bel M."/>
            <person name="Meyberg R."/>
            <person name="Vives C."/>
            <person name="Morata J."/>
            <person name="Symeonidi A."/>
            <person name="Hiss M."/>
            <person name="Muchero W."/>
            <person name="Kamisugi Y."/>
            <person name="Saleh O."/>
            <person name="Blanc G."/>
            <person name="Decker E.L."/>
            <person name="van Gessel N."/>
            <person name="Grimwood J."/>
            <person name="Hayes R.D."/>
            <person name="Graham S.W."/>
            <person name="Gunter L.E."/>
            <person name="McDaniel S.F."/>
            <person name="Hoernstein S.N.W."/>
            <person name="Larsson A."/>
            <person name="Li F.W."/>
            <person name="Perroud P.F."/>
            <person name="Phillips J."/>
            <person name="Ranjan P."/>
            <person name="Rokshar D.S."/>
            <person name="Rothfels C.J."/>
            <person name="Schneider L."/>
            <person name="Shu S."/>
            <person name="Stevenson D.W."/>
            <person name="Thummler F."/>
            <person name="Tillich M."/>
            <person name="Villarreal Aguilar J.C."/>
            <person name="Widiez T."/>
            <person name="Wong G.K."/>
            <person name="Wymore A."/>
            <person name="Zhang Y."/>
            <person name="Zimmer A.D."/>
            <person name="Quatrano R.S."/>
            <person name="Mayer K.F.X."/>
            <person name="Goodstein D."/>
            <person name="Casacuberta J.M."/>
            <person name="Vandepoele K."/>
            <person name="Reski R."/>
            <person name="Cuming A.C."/>
            <person name="Tuskan G.A."/>
            <person name="Maumus F."/>
            <person name="Salse J."/>
            <person name="Schmutz J."/>
            <person name="Rensing S.A."/>
        </authorList>
    </citation>
    <scope>NUCLEOTIDE SEQUENCE [LARGE SCALE GENOMIC DNA]</scope>
    <source>
        <strain evidence="2 3">cv. Gransden 2004</strain>
    </source>
</reference>
<dbReference type="PaxDb" id="3218-PP1S114_101V6.1"/>
<protein>
    <recommendedName>
        <fullName evidence="4">F-box domain-containing protein</fullName>
    </recommendedName>
</protein>